<organism evidence="1 2">
    <name type="scientific">Racocetra fulgida</name>
    <dbReference type="NCBI Taxonomy" id="60492"/>
    <lineage>
        <taxon>Eukaryota</taxon>
        <taxon>Fungi</taxon>
        <taxon>Fungi incertae sedis</taxon>
        <taxon>Mucoromycota</taxon>
        <taxon>Glomeromycotina</taxon>
        <taxon>Glomeromycetes</taxon>
        <taxon>Diversisporales</taxon>
        <taxon>Gigasporaceae</taxon>
        <taxon>Racocetra</taxon>
    </lineage>
</organism>
<dbReference type="OrthoDB" id="2346779at2759"/>
<dbReference type="EMBL" id="CAJVPZ010013734">
    <property type="protein sequence ID" value="CAG8651401.1"/>
    <property type="molecule type" value="Genomic_DNA"/>
</dbReference>
<sequence>MSQQNINSYDYNYDFKQQAYPSNTYSTFIPTETNFTQQSLYASNYPIYNDYDHISMGHFGNTLIDDGFENDQVEYATPESYPESYRYSQTFEQNEGIPSPCNSLVLCQSQNNPIFSAPSATIIHQQPINPIESLIEEQNNDHISSKYSIKKTSTMIIRSETSPETLKKYETCEEYVIYYEKRCQVHEDGEMETFEEQVIKMDKRVKVEVLNVNRSIEI</sequence>
<keyword evidence="2" id="KW-1185">Reference proteome</keyword>
<accession>A0A9N9DX86</accession>
<reference evidence="1" key="1">
    <citation type="submission" date="2021-06" db="EMBL/GenBank/DDBJ databases">
        <authorList>
            <person name="Kallberg Y."/>
            <person name="Tangrot J."/>
            <person name="Rosling A."/>
        </authorList>
    </citation>
    <scope>NUCLEOTIDE SEQUENCE</scope>
    <source>
        <strain evidence="1">IN212</strain>
    </source>
</reference>
<gene>
    <name evidence="1" type="ORF">RFULGI_LOCUS8472</name>
</gene>
<dbReference type="Proteomes" id="UP000789396">
    <property type="component" value="Unassembled WGS sequence"/>
</dbReference>
<dbReference type="AlphaFoldDB" id="A0A9N9DX86"/>
<name>A0A9N9DX86_9GLOM</name>
<evidence type="ECO:0000313" key="1">
    <source>
        <dbReference type="EMBL" id="CAG8651401.1"/>
    </source>
</evidence>
<evidence type="ECO:0000313" key="2">
    <source>
        <dbReference type="Proteomes" id="UP000789396"/>
    </source>
</evidence>
<protein>
    <submittedName>
        <fullName evidence="1">6103_t:CDS:1</fullName>
    </submittedName>
</protein>
<comment type="caution">
    <text evidence="1">The sequence shown here is derived from an EMBL/GenBank/DDBJ whole genome shotgun (WGS) entry which is preliminary data.</text>
</comment>
<proteinExistence type="predicted"/>